<gene>
    <name evidence="3" type="ORF">FHL15_010462</name>
</gene>
<comment type="caution">
    <text evidence="3">The sequence shown here is derived from an EMBL/GenBank/DDBJ whole genome shotgun (WGS) entry which is preliminary data.</text>
</comment>
<dbReference type="STRING" id="2512241.A0A553HKY3"/>
<proteinExistence type="predicted"/>
<evidence type="ECO:0000313" key="3">
    <source>
        <dbReference type="EMBL" id="TRX88603.1"/>
    </source>
</evidence>
<keyword evidence="1" id="KW-0812">Transmembrane</keyword>
<dbReference type="OrthoDB" id="3629846at2759"/>
<name>A0A553HKY3_9PEZI</name>
<dbReference type="Proteomes" id="UP000319160">
    <property type="component" value="Unassembled WGS sequence"/>
</dbReference>
<evidence type="ECO:0000313" key="4">
    <source>
        <dbReference type="Proteomes" id="UP000319160"/>
    </source>
</evidence>
<keyword evidence="1" id="KW-0472">Membrane</keyword>
<feature type="transmembrane region" description="Helical" evidence="1">
    <location>
        <begin position="317"/>
        <end position="337"/>
    </location>
</feature>
<evidence type="ECO:0000256" key="1">
    <source>
        <dbReference type="SAM" id="Phobius"/>
    </source>
</evidence>
<keyword evidence="1" id="KW-1133">Transmembrane helix</keyword>
<organism evidence="3 4">
    <name type="scientific">Xylaria flabelliformis</name>
    <dbReference type="NCBI Taxonomy" id="2512241"/>
    <lineage>
        <taxon>Eukaryota</taxon>
        <taxon>Fungi</taxon>
        <taxon>Dikarya</taxon>
        <taxon>Ascomycota</taxon>
        <taxon>Pezizomycotina</taxon>
        <taxon>Sordariomycetes</taxon>
        <taxon>Xylariomycetidae</taxon>
        <taxon>Xylariales</taxon>
        <taxon>Xylariaceae</taxon>
        <taxon>Xylaria</taxon>
    </lineage>
</organism>
<accession>A0A553HKY3</accession>
<keyword evidence="4" id="KW-1185">Reference proteome</keyword>
<dbReference type="AlphaFoldDB" id="A0A553HKY3"/>
<protein>
    <submittedName>
        <fullName evidence="3">Uncharacterized protein</fullName>
    </submittedName>
</protein>
<evidence type="ECO:0000256" key="2">
    <source>
        <dbReference type="SAM" id="SignalP"/>
    </source>
</evidence>
<keyword evidence="2" id="KW-0732">Signal</keyword>
<feature type="chain" id="PRO_5022160131" evidence="2">
    <location>
        <begin position="20"/>
        <end position="338"/>
    </location>
</feature>
<feature type="signal peptide" evidence="2">
    <location>
        <begin position="1"/>
        <end position="19"/>
    </location>
</feature>
<reference evidence="4" key="1">
    <citation type="submission" date="2019-06" db="EMBL/GenBank/DDBJ databases">
        <title>Draft genome sequence of the griseofulvin-producing fungus Xylaria cubensis strain G536.</title>
        <authorList>
            <person name="Mead M.E."/>
            <person name="Raja H.A."/>
            <person name="Steenwyk J.L."/>
            <person name="Knowles S.L."/>
            <person name="Oberlies N.H."/>
            <person name="Rokas A."/>
        </authorList>
    </citation>
    <scope>NUCLEOTIDE SEQUENCE [LARGE SCALE GENOMIC DNA]</scope>
    <source>
        <strain evidence="4">G536</strain>
    </source>
</reference>
<sequence length="338" mass="36043">METSTLFILLLALDCGVHALDEGPFTGWFEPVPDKIEGLLPVPSDLIVYQDQNPNVSRSATFKPFENAWGELGSDSVLRNAEWTWRVNVSQFYAPYNGGDVAGPSDRQAFVSQTYDFSWSAEGNISEALDGATGPLCVTQLGAWVDLPVNVTNGLTDGTSCVPALGQACVDAILNKTPPPLGSGEDGCNWGGYGIFDEMPECRDSFGRDRGSFGTFAAGFSLGNTTSQINSGDTFWVNMSGPVLGNETWLYETVANQIQLLLFSVLLPTNTQPNNPTVPGKELLCLRANTTKLPDVDVNKDGVAVVGEVVLLSAGSMARVGSLMYLGLMSLILAVVLG</sequence>
<dbReference type="EMBL" id="VFLP01000083">
    <property type="protein sequence ID" value="TRX88603.1"/>
    <property type="molecule type" value="Genomic_DNA"/>
</dbReference>